<dbReference type="Proteomes" id="UP000032614">
    <property type="component" value="Chromosome 3"/>
</dbReference>
<dbReference type="RefSeq" id="WP_046564784.1">
    <property type="nucleotide sequence ID" value="NZ_CP010025.1"/>
</dbReference>
<evidence type="ECO:0000313" key="1">
    <source>
        <dbReference type="EMBL" id="AJZ56984.1"/>
    </source>
</evidence>
<dbReference type="AlphaFoldDB" id="A0AAU8SU14"/>
<evidence type="ECO:0000313" key="2">
    <source>
        <dbReference type="Proteomes" id="UP000032614"/>
    </source>
</evidence>
<dbReference type="EMBL" id="CP010025">
    <property type="protein sequence ID" value="AJZ56984.1"/>
    <property type="molecule type" value="Genomic_DNA"/>
</dbReference>
<accession>A0AAU8SU14</accession>
<name>A0AAU8SU14_9BURK</name>
<evidence type="ECO:0008006" key="3">
    <source>
        <dbReference type="Google" id="ProtNLM"/>
    </source>
</evidence>
<reference evidence="1 2" key="1">
    <citation type="journal article" date="2015" name="Genome Announc.">
        <title>Complete genome sequences for 59 burkholderia isolates, both pathogenic and near neighbor.</title>
        <authorList>
            <person name="Johnson S.L."/>
            <person name="Bishop-Lilly K.A."/>
            <person name="Ladner J.T."/>
            <person name="Daligault H.E."/>
            <person name="Davenport K.W."/>
            <person name="Jaissle J."/>
            <person name="Frey K.G."/>
            <person name="Koroleva G.I."/>
            <person name="Bruce D.C."/>
            <person name="Coyne S.R."/>
            <person name="Broomall S.M."/>
            <person name="Li P.E."/>
            <person name="Teshima H."/>
            <person name="Gibbons H.S."/>
            <person name="Palacios G.F."/>
            <person name="Rosenzweig C.N."/>
            <person name="Redden C.L."/>
            <person name="Xu Y."/>
            <person name="Minogue T.D."/>
            <person name="Chain P.S."/>
        </authorList>
    </citation>
    <scope>NUCLEOTIDE SEQUENCE [LARGE SCALE GENOMIC DNA]</scope>
    <source>
        <strain evidence="1 2">ATCC BAA-463</strain>
    </source>
</reference>
<dbReference type="KEGG" id="bfn:OI25_7331"/>
<protein>
    <recommendedName>
        <fullName evidence="3">HTH araC/xylS-type domain-containing protein</fullName>
    </recommendedName>
</protein>
<proteinExistence type="predicted"/>
<dbReference type="GeneID" id="66513655"/>
<gene>
    <name evidence="1" type="ORF">OI25_7331</name>
</gene>
<sequence length="225" mass="25523">MLVSLCLSRPIRLRRLILPFDFASRLERGRQLFEVGGHAKRAENDGTVRIAAWTRFDYAVAPDECGSVSSFWSIDVSLMPFADADLRRRMRHDVPRTLAQQMFCKPGHAWNAEEVARQLGCTERKLRSLLFAQNESFTSILRRQRLMCILLKMFDEGSLTEHACRLGGVRDVKQLGREFALEFDGELNHVLEALAVRSITAARPRSGRCQLSDDGPSYLINILAS</sequence>
<organism evidence="1 2">
    <name type="scientific">Paraburkholderia fungorum</name>
    <dbReference type="NCBI Taxonomy" id="134537"/>
    <lineage>
        <taxon>Bacteria</taxon>
        <taxon>Pseudomonadati</taxon>
        <taxon>Pseudomonadota</taxon>
        <taxon>Betaproteobacteria</taxon>
        <taxon>Burkholderiales</taxon>
        <taxon>Burkholderiaceae</taxon>
        <taxon>Paraburkholderia</taxon>
    </lineage>
</organism>